<dbReference type="Gene3D" id="3.40.50.2000">
    <property type="entry name" value="Glycogen Phosphorylase B"/>
    <property type="match status" value="2"/>
</dbReference>
<dbReference type="Pfam" id="PF00534">
    <property type="entry name" value="Glycos_transf_1"/>
    <property type="match status" value="1"/>
</dbReference>
<feature type="domain" description="Glycosyl transferase family 1" evidence="1">
    <location>
        <begin position="176"/>
        <end position="337"/>
    </location>
</feature>
<dbReference type="Proteomes" id="UP000767446">
    <property type="component" value="Unassembled WGS sequence"/>
</dbReference>
<reference evidence="3" key="1">
    <citation type="submission" date="2021-02" db="EMBL/GenBank/DDBJ databases">
        <title>Metagenome analyses of Stigonema ocellatum DSM 106950, Chlorogloea purpurea SAG 13.99 and Gomphosphaeria aponina DSM 107014.</title>
        <authorList>
            <person name="Marter P."/>
            <person name="Huang S."/>
        </authorList>
    </citation>
    <scope>NUCLEOTIDE SEQUENCE</scope>
    <source>
        <strain evidence="3">JP213</strain>
    </source>
</reference>
<evidence type="ECO:0000259" key="2">
    <source>
        <dbReference type="Pfam" id="PF13439"/>
    </source>
</evidence>
<feature type="domain" description="Glycosyltransferase subfamily 4-like N-terminal" evidence="2">
    <location>
        <begin position="23"/>
        <end position="167"/>
    </location>
</feature>
<accession>A0A941JUL0</accession>
<dbReference type="PANTHER" id="PTHR45947">
    <property type="entry name" value="SULFOQUINOVOSYL TRANSFERASE SQD2"/>
    <property type="match status" value="1"/>
</dbReference>
<evidence type="ECO:0000313" key="4">
    <source>
        <dbReference type="Proteomes" id="UP000767446"/>
    </source>
</evidence>
<evidence type="ECO:0000259" key="1">
    <source>
        <dbReference type="Pfam" id="PF00534"/>
    </source>
</evidence>
<evidence type="ECO:0000313" key="3">
    <source>
        <dbReference type="EMBL" id="MBR8826975.1"/>
    </source>
</evidence>
<dbReference type="Pfam" id="PF13439">
    <property type="entry name" value="Glyco_transf_4"/>
    <property type="match status" value="1"/>
</dbReference>
<keyword evidence="3" id="KW-0808">Transferase</keyword>
<dbReference type="InterPro" id="IPR050194">
    <property type="entry name" value="Glycosyltransferase_grp1"/>
</dbReference>
<keyword evidence="3" id="KW-0328">Glycosyltransferase</keyword>
<dbReference type="PANTHER" id="PTHR45947:SF15">
    <property type="entry name" value="TEICHURONIC ACID BIOSYNTHESIS GLYCOSYLTRANSFERASE TUAC-RELATED"/>
    <property type="match status" value="1"/>
</dbReference>
<proteinExistence type="predicted"/>
<protein>
    <submittedName>
        <fullName evidence="3">Glycosyltransferase</fullName>
        <ecNumber evidence="3">2.4.-.-</ecNumber>
    </submittedName>
</protein>
<dbReference type="InterPro" id="IPR001296">
    <property type="entry name" value="Glyco_trans_1"/>
</dbReference>
<dbReference type="EMBL" id="JADQBC010000016">
    <property type="protein sequence ID" value="MBR8826975.1"/>
    <property type="molecule type" value="Genomic_DNA"/>
</dbReference>
<dbReference type="AlphaFoldDB" id="A0A941JUL0"/>
<dbReference type="SUPFAM" id="SSF53756">
    <property type="entry name" value="UDP-Glycosyltransferase/glycogen phosphorylase"/>
    <property type="match status" value="1"/>
</dbReference>
<gene>
    <name evidence="3" type="ORF">DSM107014_03555</name>
</gene>
<comment type="caution">
    <text evidence="3">The sequence shown here is derived from an EMBL/GenBank/DDBJ whole genome shotgun (WGS) entry which is preliminary data.</text>
</comment>
<name>A0A941JUL0_9CHRO</name>
<dbReference type="GO" id="GO:0016757">
    <property type="term" value="F:glycosyltransferase activity"/>
    <property type="evidence" value="ECO:0007669"/>
    <property type="project" value="UniProtKB-KW"/>
</dbReference>
<dbReference type="InterPro" id="IPR028098">
    <property type="entry name" value="Glyco_trans_4-like_N"/>
</dbReference>
<dbReference type="EC" id="2.4.-.-" evidence="3"/>
<organism evidence="3 4">
    <name type="scientific">Gomphosphaeria aponina SAG 52.96 = DSM 107014</name>
    <dbReference type="NCBI Taxonomy" id="1521640"/>
    <lineage>
        <taxon>Bacteria</taxon>
        <taxon>Bacillati</taxon>
        <taxon>Cyanobacteriota</taxon>
        <taxon>Cyanophyceae</taxon>
        <taxon>Oscillatoriophycideae</taxon>
        <taxon>Chroococcales</taxon>
        <taxon>Gomphosphaeriaceae</taxon>
        <taxon>Gomphosphaeria</taxon>
    </lineage>
</organism>
<sequence>MIILHIAPIIHNKISGLTFCIPALVNALHRQGIVTAMLTTESLGRYETPQPYPVFYLQDFPLYQAISALPPPFNQPNLIVFHGVYFFTHALLAAQARVLGIPYIITPHSSLTQRAQQVKPRKKIIGNWLIFKRVIKNAAAIHCLTENEGIDAQKWHKSVFVVGNGVELPPEKTVIKNNLNFGFLGRLDIYQKGLDLLLEAAAISKEQLSQAQVKINLYGPDKSGSKETLKKLINKYQIEDLVLIKEPVWGAEKEQVLQETNLFLHTSRFEGQPMAILEALADSLPCLLTPGTNVAEEVVNAGAGWAVGETPQAIAAGLCQVIAKKNQLTAKGKAARKLVESKYTWEKIGVQTLREYMQVI</sequence>